<evidence type="ECO:0000313" key="1">
    <source>
        <dbReference type="EMBL" id="ART70077.1"/>
    </source>
</evidence>
<proteinExistence type="predicted"/>
<evidence type="ECO:0000313" key="2">
    <source>
        <dbReference type="Proteomes" id="UP000195331"/>
    </source>
</evidence>
<dbReference type="AlphaFoldDB" id="A0A1Y0C4Q0"/>
<dbReference type="KEGG" id="mdx:BTO20_17195"/>
<dbReference type="RefSeq" id="WP_087077564.1">
    <property type="nucleotide sequence ID" value="NZ_CP020809.1"/>
</dbReference>
<accession>A0A1Y0C4Q0</accession>
<name>A0A1Y0C4Q0_9MYCO</name>
<dbReference type="OrthoDB" id="9951320at2"/>
<reference evidence="1 2" key="1">
    <citation type="submission" date="2017-04" db="EMBL/GenBank/DDBJ databases">
        <title>Whole Genome Sequence of 1,4-Dioxane Degrading Bacterium Mycobacterium dioxanotrophicus PH-06.</title>
        <authorList>
            <person name="He Y."/>
        </authorList>
    </citation>
    <scope>NUCLEOTIDE SEQUENCE [LARGE SCALE GENOMIC DNA]</scope>
    <source>
        <strain evidence="1 2">PH-06</strain>
    </source>
</reference>
<sequence>METVVRQRQRTKGRDAVELGAVIAELGGPKPDTFESAHAWALVGHRNTRGPWDKQSASGTACLSCTAGTAVTTFPHIRFAFCRRHGQWLGKLQRPAVLDADLWKAEHTLRCMVRSGYATRELYEGTWDAVRDHAYMIGESAWPDRLRRARDQPKFTVGTDDRVALFPQTVLALRAVTRPQLVIWAGQGTRQRYEIRRALTDSLDWAGDDRWLLVNNLQELLEAHVRSVA</sequence>
<gene>
    <name evidence="1" type="ORF">BTO20_17195</name>
</gene>
<dbReference type="Proteomes" id="UP000195331">
    <property type="component" value="Chromosome"/>
</dbReference>
<dbReference type="EMBL" id="CP020809">
    <property type="protein sequence ID" value="ART70077.1"/>
    <property type="molecule type" value="Genomic_DNA"/>
</dbReference>
<organism evidence="1 2">
    <name type="scientific">Mycobacterium dioxanotrophicus</name>
    <dbReference type="NCBI Taxonomy" id="482462"/>
    <lineage>
        <taxon>Bacteria</taxon>
        <taxon>Bacillati</taxon>
        <taxon>Actinomycetota</taxon>
        <taxon>Actinomycetes</taxon>
        <taxon>Mycobacteriales</taxon>
        <taxon>Mycobacteriaceae</taxon>
        <taxon>Mycobacterium</taxon>
    </lineage>
</organism>
<keyword evidence="2" id="KW-1185">Reference proteome</keyword>
<protein>
    <submittedName>
        <fullName evidence="1">Uncharacterized protein</fullName>
    </submittedName>
</protein>